<name>A0A7D5ZB52_9NEIS</name>
<dbReference type="SMART" id="SM00530">
    <property type="entry name" value="HTH_XRE"/>
    <property type="match status" value="1"/>
</dbReference>
<dbReference type="RefSeq" id="WP_180307408.1">
    <property type="nucleotide sequence ID" value="NZ_CP058952.1"/>
</dbReference>
<feature type="domain" description="HTH cro/C1-type" evidence="2">
    <location>
        <begin position="13"/>
        <end position="67"/>
    </location>
</feature>
<dbReference type="PANTHER" id="PTHR46797">
    <property type="entry name" value="HTH-TYPE TRANSCRIPTIONAL REGULATOR"/>
    <property type="match status" value="1"/>
</dbReference>
<keyword evidence="1" id="KW-0238">DNA-binding</keyword>
<organism evidence="3 4">
    <name type="scientific">Chitinibacter fontanus</name>
    <dbReference type="NCBI Taxonomy" id="1737446"/>
    <lineage>
        <taxon>Bacteria</taxon>
        <taxon>Pseudomonadati</taxon>
        <taxon>Pseudomonadota</taxon>
        <taxon>Betaproteobacteria</taxon>
        <taxon>Neisseriales</taxon>
        <taxon>Chitinibacteraceae</taxon>
        <taxon>Chitinibacter</taxon>
    </lineage>
</organism>
<dbReference type="AlphaFoldDB" id="A0A7D5ZB52"/>
<dbReference type="EMBL" id="CP058952">
    <property type="protein sequence ID" value="QLI80264.1"/>
    <property type="molecule type" value="Genomic_DNA"/>
</dbReference>
<evidence type="ECO:0000313" key="4">
    <source>
        <dbReference type="Proteomes" id="UP000510822"/>
    </source>
</evidence>
<evidence type="ECO:0000256" key="1">
    <source>
        <dbReference type="ARBA" id="ARBA00023125"/>
    </source>
</evidence>
<proteinExistence type="predicted"/>
<dbReference type="InterPro" id="IPR001387">
    <property type="entry name" value="Cro/C1-type_HTH"/>
</dbReference>
<gene>
    <name evidence="3" type="ORF">HZU75_01230</name>
</gene>
<dbReference type="SUPFAM" id="SSF47413">
    <property type="entry name" value="lambda repressor-like DNA-binding domains"/>
    <property type="match status" value="1"/>
</dbReference>
<dbReference type="GO" id="GO:0003677">
    <property type="term" value="F:DNA binding"/>
    <property type="evidence" value="ECO:0007669"/>
    <property type="project" value="UniProtKB-KW"/>
</dbReference>
<dbReference type="GO" id="GO:0003700">
    <property type="term" value="F:DNA-binding transcription factor activity"/>
    <property type="evidence" value="ECO:0007669"/>
    <property type="project" value="TreeGrafter"/>
</dbReference>
<dbReference type="Pfam" id="PF01381">
    <property type="entry name" value="HTH_3"/>
    <property type="match status" value="1"/>
</dbReference>
<evidence type="ECO:0000259" key="2">
    <source>
        <dbReference type="PROSITE" id="PS50943"/>
    </source>
</evidence>
<accession>A0A7D5ZB52</accession>
<evidence type="ECO:0000313" key="3">
    <source>
        <dbReference type="EMBL" id="QLI80264.1"/>
    </source>
</evidence>
<protein>
    <submittedName>
        <fullName evidence="3">Helix-turn-helix transcriptional regulator</fullName>
    </submittedName>
</protein>
<dbReference type="KEGG" id="cfon:HZU75_01230"/>
<dbReference type="PROSITE" id="PS50943">
    <property type="entry name" value="HTH_CROC1"/>
    <property type="match status" value="1"/>
</dbReference>
<dbReference type="GO" id="GO:0005829">
    <property type="term" value="C:cytosol"/>
    <property type="evidence" value="ECO:0007669"/>
    <property type="project" value="TreeGrafter"/>
</dbReference>
<keyword evidence="4" id="KW-1185">Reference proteome</keyword>
<dbReference type="Gene3D" id="1.10.260.40">
    <property type="entry name" value="lambda repressor-like DNA-binding domains"/>
    <property type="match status" value="1"/>
</dbReference>
<dbReference type="PANTHER" id="PTHR46797:SF1">
    <property type="entry name" value="METHYLPHOSPHONATE SYNTHASE"/>
    <property type="match status" value="1"/>
</dbReference>
<dbReference type="InterPro" id="IPR010982">
    <property type="entry name" value="Lambda_DNA-bd_dom_sf"/>
</dbReference>
<dbReference type="InterPro" id="IPR050807">
    <property type="entry name" value="TransReg_Diox_bact_type"/>
</dbReference>
<dbReference type="Proteomes" id="UP000510822">
    <property type="component" value="Chromosome"/>
</dbReference>
<reference evidence="3 4" key="1">
    <citation type="journal article" date="2016" name="Int. J. Syst. Evol. Microbiol.">
        <title>Chitinibacter fontanus sp. nov., isolated from a spring.</title>
        <authorList>
            <person name="Sheu S.Y."/>
            <person name="Li Y.S."/>
            <person name="Young C.C."/>
            <person name="Chen W.M."/>
        </authorList>
    </citation>
    <scope>NUCLEOTIDE SEQUENCE [LARGE SCALE GENOMIC DNA]</scope>
    <source>
        <strain evidence="3 4">STM-7</strain>
    </source>
</reference>
<dbReference type="CDD" id="cd00093">
    <property type="entry name" value="HTH_XRE"/>
    <property type="match status" value="1"/>
</dbReference>
<sequence>MAEMMAVRLGDKLARRRLHLQLTQAQIAERLDVNTETISRFERGATLPSLQTLDRLANALNTDLASLVGGITTQPHELANELATELEALNESDRVWLLTVIREMIARMSR</sequence>